<keyword evidence="1" id="KW-0597">Phosphoprotein</keyword>
<dbReference type="GO" id="GO:0005829">
    <property type="term" value="C:cytosol"/>
    <property type="evidence" value="ECO:0007669"/>
    <property type="project" value="UniProtKB-ARBA"/>
</dbReference>
<dbReference type="GO" id="GO:0003730">
    <property type="term" value="F:mRNA 3'-UTR binding"/>
    <property type="evidence" value="ECO:0007669"/>
    <property type="project" value="TreeGrafter"/>
</dbReference>
<dbReference type="RefSeq" id="WP_165874677.1">
    <property type="nucleotide sequence ID" value="NZ_BAAAFU010000004.1"/>
</dbReference>
<dbReference type="PANTHER" id="PTHR12962:SF1">
    <property type="entry name" value="COLD SHOCK DOMAIN-CONTAINING PROTEIN CG9705"/>
    <property type="match status" value="1"/>
</dbReference>
<protein>
    <submittedName>
        <fullName evidence="4">Cold shock CspA family protein</fullName>
    </submittedName>
</protein>
<feature type="transmembrane region" description="Helical" evidence="2">
    <location>
        <begin position="194"/>
        <end position="217"/>
    </location>
</feature>
<feature type="domain" description="CSD" evidence="3">
    <location>
        <begin position="1"/>
        <end position="64"/>
    </location>
</feature>
<evidence type="ECO:0000313" key="5">
    <source>
        <dbReference type="Proteomes" id="UP000294887"/>
    </source>
</evidence>
<dbReference type="PROSITE" id="PS51857">
    <property type="entry name" value="CSD_2"/>
    <property type="match status" value="1"/>
</dbReference>
<dbReference type="EMBL" id="SMFQ01000003">
    <property type="protein sequence ID" value="TCJ87542.1"/>
    <property type="molecule type" value="Genomic_DNA"/>
</dbReference>
<feature type="transmembrane region" description="Helical" evidence="2">
    <location>
        <begin position="112"/>
        <end position="130"/>
    </location>
</feature>
<evidence type="ECO:0000313" key="4">
    <source>
        <dbReference type="EMBL" id="TCJ87542.1"/>
    </source>
</evidence>
<dbReference type="InterPro" id="IPR052069">
    <property type="entry name" value="Ca-reg_mRNA-binding_domain"/>
</dbReference>
<dbReference type="InterPro" id="IPR002059">
    <property type="entry name" value="CSP_DNA-bd"/>
</dbReference>
<gene>
    <name evidence="4" type="ORF">EV695_2053</name>
</gene>
<dbReference type="AlphaFoldDB" id="A0A4R1F4I0"/>
<dbReference type="GO" id="GO:0043488">
    <property type="term" value="P:regulation of mRNA stability"/>
    <property type="evidence" value="ECO:0007669"/>
    <property type="project" value="TreeGrafter"/>
</dbReference>
<sequence>MNGKISQWKDDKGFGFITSEDGQKVFFHISSLTTKGRRPEIGDTVVFTSKTDNQNRLKASSVAINSLTKANKYQEHNQVEPKTKNSFDYILILTLITSLLFTAYTYFKSNSVESSIIFGIPAVIALILLGREKKPKNSSFNCTKCKKIERYDTRTISAWNRGFTHLYCNACHVQWLRNNPRQEKNHSSNKSGGCLGAFTLIVGTSLFGGYSVLNWIVQTLI</sequence>
<dbReference type="Pfam" id="PF00313">
    <property type="entry name" value="CSD"/>
    <property type="match status" value="1"/>
</dbReference>
<accession>A0A4R1F4I0</accession>
<feature type="transmembrane region" description="Helical" evidence="2">
    <location>
        <begin position="87"/>
        <end position="106"/>
    </location>
</feature>
<dbReference type="SUPFAM" id="SSF50249">
    <property type="entry name" value="Nucleic acid-binding proteins"/>
    <property type="match status" value="1"/>
</dbReference>
<keyword evidence="2" id="KW-1133">Transmembrane helix</keyword>
<keyword evidence="2" id="KW-0472">Membrane</keyword>
<dbReference type="PANTHER" id="PTHR12962">
    <property type="entry name" value="CALCIUM-REGULATED HEAT STABLE PROTEIN CRHSP-24-RELATED"/>
    <property type="match status" value="1"/>
</dbReference>
<evidence type="ECO:0000256" key="1">
    <source>
        <dbReference type="ARBA" id="ARBA00022553"/>
    </source>
</evidence>
<name>A0A4R1F4I0_9GAMM</name>
<keyword evidence="5" id="KW-1185">Reference proteome</keyword>
<dbReference type="SMART" id="SM00357">
    <property type="entry name" value="CSP"/>
    <property type="match status" value="1"/>
</dbReference>
<comment type="caution">
    <text evidence="4">The sequence shown here is derived from an EMBL/GenBank/DDBJ whole genome shotgun (WGS) entry which is preliminary data.</text>
</comment>
<dbReference type="CDD" id="cd04458">
    <property type="entry name" value="CSP_CDS"/>
    <property type="match status" value="1"/>
</dbReference>
<proteinExistence type="predicted"/>
<reference evidence="4 5" key="1">
    <citation type="submission" date="2019-03" db="EMBL/GenBank/DDBJ databases">
        <title>Genomic Encyclopedia of Type Strains, Phase IV (KMG-IV): sequencing the most valuable type-strain genomes for metagenomic binning, comparative biology and taxonomic classification.</title>
        <authorList>
            <person name="Goeker M."/>
        </authorList>
    </citation>
    <scope>NUCLEOTIDE SEQUENCE [LARGE SCALE GENOMIC DNA]</scope>
    <source>
        <strain evidence="4 5">DSM 24830</strain>
    </source>
</reference>
<dbReference type="Gene3D" id="2.40.50.140">
    <property type="entry name" value="Nucleic acid-binding proteins"/>
    <property type="match status" value="1"/>
</dbReference>
<dbReference type="InterPro" id="IPR011129">
    <property type="entry name" value="CSD"/>
</dbReference>
<evidence type="ECO:0000259" key="3">
    <source>
        <dbReference type="PROSITE" id="PS51857"/>
    </source>
</evidence>
<dbReference type="InterPro" id="IPR012340">
    <property type="entry name" value="NA-bd_OB-fold"/>
</dbReference>
<evidence type="ECO:0000256" key="2">
    <source>
        <dbReference type="SAM" id="Phobius"/>
    </source>
</evidence>
<keyword evidence="2" id="KW-0812">Transmembrane</keyword>
<organism evidence="4 5">
    <name type="scientific">Cocleimonas flava</name>
    <dbReference type="NCBI Taxonomy" id="634765"/>
    <lineage>
        <taxon>Bacteria</taxon>
        <taxon>Pseudomonadati</taxon>
        <taxon>Pseudomonadota</taxon>
        <taxon>Gammaproteobacteria</taxon>
        <taxon>Thiotrichales</taxon>
        <taxon>Thiotrichaceae</taxon>
        <taxon>Cocleimonas</taxon>
    </lineage>
</organism>
<dbReference type="Proteomes" id="UP000294887">
    <property type="component" value="Unassembled WGS sequence"/>
</dbReference>